<evidence type="ECO:0008006" key="4">
    <source>
        <dbReference type="Google" id="ProtNLM"/>
    </source>
</evidence>
<keyword evidence="1" id="KW-0472">Membrane</keyword>
<reference evidence="3" key="1">
    <citation type="submission" date="2019-03" db="EMBL/GenBank/DDBJ databases">
        <title>Aquabacterium pictum sp.nov., the first bacteriochlorophyll a-containing freshwater bacterium in the genus Aquabacterium of the class Betaproteobacteria.</title>
        <authorList>
            <person name="Hirose S."/>
            <person name="Tank M."/>
            <person name="Hara E."/>
            <person name="Tamaki H."/>
            <person name="Takaichi S."/>
            <person name="Haruta S."/>
            <person name="Hanada S."/>
        </authorList>
    </citation>
    <scope>NUCLEOTIDE SEQUENCE [LARGE SCALE GENOMIC DNA]</scope>
    <source>
        <strain evidence="3">W35</strain>
    </source>
</reference>
<keyword evidence="1" id="KW-0812">Transmembrane</keyword>
<keyword evidence="1" id="KW-1133">Transmembrane helix</keyword>
<proteinExistence type="predicted"/>
<comment type="caution">
    <text evidence="2">The sequence shown here is derived from an EMBL/GenBank/DDBJ whole genome shotgun (WGS) entry which is preliminary data.</text>
</comment>
<evidence type="ECO:0000313" key="2">
    <source>
        <dbReference type="EMBL" id="GCL65989.1"/>
    </source>
</evidence>
<dbReference type="Proteomes" id="UP000301751">
    <property type="component" value="Unassembled WGS sequence"/>
</dbReference>
<dbReference type="AlphaFoldDB" id="A0A480AW92"/>
<protein>
    <recommendedName>
        <fullName evidence="4">Type IV pilus assembly protein PilW</fullName>
    </recommendedName>
</protein>
<gene>
    <name evidence="2" type="ORF">AQPW35_50700</name>
</gene>
<evidence type="ECO:0000256" key="1">
    <source>
        <dbReference type="SAM" id="Phobius"/>
    </source>
</evidence>
<dbReference type="EMBL" id="BJCL01000023">
    <property type="protein sequence ID" value="GCL65989.1"/>
    <property type="molecule type" value="Genomic_DNA"/>
</dbReference>
<feature type="transmembrane region" description="Helical" evidence="1">
    <location>
        <begin position="20"/>
        <end position="41"/>
    </location>
</feature>
<name>A0A480AW92_9BURK</name>
<accession>A0A480AW92</accession>
<keyword evidence="3" id="KW-1185">Reference proteome</keyword>
<dbReference type="RefSeq" id="WP_162520922.1">
    <property type="nucleotide sequence ID" value="NZ_BJCL01000023.1"/>
</dbReference>
<sequence length="254" mass="27718">MAAQRGLVDRRQRPAAGLSIVELMVGIAISLFILAGATLVLTSQLDNNRRLLLEAQLQQDLRTAADMISRDVRRAGYWGRAYCNVWPAVQDMANCPGGNPYNTMTPADAPGLVDTTELVYDRSTDAEGGGDINRDDGVVDAIVTRPRERVGFRWNADNGTIDYLVGNRNWQALTDPAVLRVTQFTMTINTQALPVPCAAADCQAKGPVCDGPVTVRSRDVSFVIVAEAVHDAGVRRSLRENVRLRNTVPEEQCP</sequence>
<evidence type="ECO:0000313" key="3">
    <source>
        <dbReference type="Proteomes" id="UP000301751"/>
    </source>
</evidence>
<organism evidence="2 3">
    <name type="scientific">Pseudaquabacterium pictum</name>
    <dbReference type="NCBI Taxonomy" id="2315236"/>
    <lineage>
        <taxon>Bacteria</taxon>
        <taxon>Pseudomonadati</taxon>
        <taxon>Pseudomonadota</taxon>
        <taxon>Betaproteobacteria</taxon>
        <taxon>Burkholderiales</taxon>
        <taxon>Sphaerotilaceae</taxon>
        <taxon>Pseudaquabacterium</taxon>
    </lineage>
</organism>